<organism evidence="4 5">
    <name type="scientific">Cryptosporidium andersoni</name>
    <dbReference type="NCBI Taxonomy" id="117008"/>
    <lineage>
        <taxon>Eukaryota</taxon>
        <taxon>Sar</taxon>
        <taxon>Alveolata</taxon>
        <taxon>Apicomplexa</taxon>
        <taxon>Conoidasida</taxon>
        <taxon>Coccidia</taxon>
        <taxon>Eucoccidiorida</taxon>
        <taxon>Eimeriorina</taxon>
        <taxon>Cryptosporidiidae</taxon>
        <taxon>Cryptosporidium</taxon>
    </lineage>
</organism>
<keyword evidence="2 3" id="KW-0143">Chaperone</keyword>
<dbReference type="Proteomes" id="UP000186804">
    <property type="component" value="Unassembled WGS sequence"/>
</dbReference>
<evidence type="ECO:0000313" key="4">
    <source>
        <dbReference type="EMBL" id="OII78023.1"/>
    </source>
</evidence>
<dbReference type="AlphaFoldDB" id="A0A1J4MVD5"/>
<evidence type="ECO:0000256" key="2">
    <source>
        <dbReference type="ARBA" id="ARBA00023186"/>
    </source>
</evidence>
<reference evidence="4 5" key="1">
    <citation type="submission" date="2016-10" db="EMBL/GenBank/DDBJ databases">
        <title>Reductive evolution of mitochondrial metabolism and differential evolution of invasion-related proteins in Cryptosporidium.</title>
        <authorList>
            <person name="Liu S."/>
            <person name="Roellig D.M."/>
            <person name="Guo Y."/>
            <person name="Li N."/>
            <person name="Frace M.A."/>
            <person name="Tang K."/>
            <person name="Zhang L."/>
            <person name="Feng Y."/>
            <person name="Xiao L."/>
        </authorList>
    </citation>
    <scope>NUCLEOTIDE SEQUENCE [LARGE SCALE GENOMIC DNA]</scope>
    <source>
        <strain evidence="4">30847</strain>
    </source>
</reference>
<evidence type="ECO:0000256" key="1">
    <source>
        <dbReference type="ARBA" id="ARBA00010048"/>
    </source>
</evidence>
<dbReference type="RefSeq" id="XP_067069869.1">
    <property type="nucleotide sequence ID" value="XM_067213896.1"/>
</dbReference>
<dbReference type="GO" id="GO:0015631">
    <property type="term" value="F:tubulin binding"/>
    <property type="evidence" value="ECO:0007669"/>
    <property type="project" value="TreeGrafter"/>
</dbReference>
<dbReference type="GO" id="GO:0005737">
    <property type="term" value="C:cytoplasm"/>
    <property type="evidence" value="ECO:0007669"/>
    <property type="project" value="TreeGrafter"/>
</dbReference>
<dbReference type="InterPro" id="IPR009053">
    <property type="entry name" value="Prefoldin"/>
</dbReference>
<comment type="caution">
    <text evidence="4">The sequence shown here is derived from an EMBL/GenBank/DDBJ whole genome shotgun (WGS) entry which is preliminary data.</text>
</comment>
<dbReference type="GO" id="GO:0006457">
    <property type="term" value="P:protein folding"/>
    <property type="evidence" value="ECO:0007669"/>
    <property type="project" value="UniProtKB-UniRule"/>
</dbReference>
<dbReference type="PANTHER" id="PTHR12409">
    <property type="entry name" value="PREFOLDIN SUBUNIT 3"/>
    <property type="match status" value="1"/>
</dbReference>
<comment type="similarity">
    <text evidence="1 3">Belongs to the prefoldin subunit alpha family.</text>
</comment>
<proteinExistence type="inferred from homology"/>
<dbReference type="GO" id="GO:0007021">
    <property type="term" value="P:tubulin complex assembly"/>
    <property type="evidence" value="ECO:0007669"/>
    <property type="project" value="TreeGrafter"/>
</dbReference>
<dbReference type="EMBL" id="LRBS01000010">
    <property type="protein sequence ID" value="OII78023.1"/>
    <property type="molecule type" value="Genomic_DNA"/>
</dbReference>
<dbReference type="PIRSF" id="PIRSF016396">
    <property type="entry name" value="Prefoldin_subunit_3"/>
    <property type="match status" value="1"/>
</dbReference>
<gene>
    <name evidence="4" type="ORF">cand_036710</name>
</gene>
<evidence type="ECO:0000256" key="3">
    <source>
        <dbReference type="PIRNR" id="PIRNR016396"/>
    </source>
</evidence>
<protein>
    <recommendedName>
        <fullName evidence="3">Prefoldin subunit 3</fullName>
    </recommendedName>
</protein>
<dbReference type="CDD" id="cd23156">
    <property type="entry name" value="Prefoldin_3"/>
    <property type="match status" value="1"/>
</dbReference>
<accession>A0A1J4MVD5</accession>
<sequence length="179" mass="20444">MISELITKDESNFGSIPRAVFISSIKDFVGERPINQILENTQILYRKYRFMEASIKSQQESLVVKLPDIESALETVRYRKKILVESTTNQTFYFPLADNILVRGLAEPSDKIYLWLGANTVLEYNLDEAADVLASNLAAAEKTVKFYQDSLDFIREQLTILDVNTARIHNYGVTIQKSK</sequence>
<evidence type="ECO:0000313" key="5">
    <source>
        <dbReference type="Proteomes" id="UP000186804"/>
    </source>
</evidence>
<dbReference type="GeneID" id="92367855"/>
<comment type="subunit">
    <text evidence="3">Heterohexamer of two PFD-alpha type and four PFD-beta type subunits.</text>
</comment>
<dbReference type="SUPFAM" id="SSF46579">
    <property type="entry name" value="Prefoldin"/>
    <property type="match status" value="1"/>
</dbReference>
<dbReference type="PANTHER" id="PTHR12409:SF0">
    <property type="entry name" value="PREFOLDIN SUBUNIT 3"/>
    <property type="match status" value="1"/>
</dbReference>
<dbReference type="Pfam" id="PF02996">
    <property type="entry name" value="Prefoldin"/>
    <property type="match status" value="1"/>
</dbReference>
<dbReference type="InterPro" id="IPR004127">
    <property type="entry name" value="Prefoldin_subunit_alpha"/>
</dbReference>
<dbReference type="Gene3D" id="1.10.287.370">
    <property type="match status" value="1"/>
</dbReference>
<dbReference type="InterPro" id="IPR016655">
    <property type="entry name" value="PFD3"/>
</dbReference>
<dbReference type="GO" id="GO:0016272">
    <property type="term" value="C:prefoldin complex"/>
    <property type="evidence" value="ECO:0007669"/>
    <property type="project" value="UniProtKB-UniRule"/>
</dbReference>
<dbReference type="VEuPathDB" id="CryptoDB:cand_036710"/>
<name>A0A1J4MVD5_9CRYT</name>
<dbReference type="GO" id="GO:0007017">
    <property type="term" value="P:microtubule-based process"/>
    <property type="evidence" value="ECO:0007669"/>
    <property type="project" value="TreeGrafter"/>
</dbReference>
<dbReference type="OrthoDB" id="6375174at2759"/>
<keyword evidence="5" id="KW-1185">Reference proteome</keyword>
<comment type="function">
    <text evidence="3">Binds specifically to cytosolic chaperonin (c-CPN) and transfers target proteins to it. Binds to nascent polypeptide chain and promotes folding in an environment in which there are many competing pathways for nonnative proteins.</text>
</comment>